<comment type="caution">
    <text evidence="9">The sequence shown here is derived from an EMBL/GenBank/DDBJ whole genome shotgun (WGS) entry which is preliminary data.</text>
</comment>
<dbReference type="PANTHER" id="PTHR43779:SF2">
    <property type="entry name" value="ALPHA-KETOGLUTARATE-DEPENDENT XANTHINE DIOXYGENASE XAN1"/>
    <property type="match status" value="1"/>
</dbReference>
<keyword evidence="4 9" id="KW-0223">Dioxygenase</keyword>
<dbReference type="OMA" id="RISHPTH"/>
<dbReference type="InterPro" id="IPR051178">
    <property type="entry name" value="TfdA_dioxygenase"/>
</dbReference>
<dbReference type="OrthoDB" id="93019at2759"/>
<dbReference type="Pfam" id="PF02668">
    <property type="entry name" value="TauD"/>
    <property type="match status" value="1"/>
</dbReference>
<evidence type="ECO:0000313" key="10">
    <source>
        <dbReference type="Proteomes" id="UP000011668"/>
    </source>
</evidence>
<dbReference type="PANTHER" id="PTHR43779">
    <property type="entry name" value="DIOXYGENASE RV0097-RELATED"/>
    <property type="match status" value="1"/>
</dbReference>
<dbReference type="GO" id="GO:0046872">
    <property type="term" value="F:metal ion binding"/>
    <property type="evidence" value="ECO:0007669"/>
    <property type="project" value="UniProtKB-KW"/>
</dbReference>
<evidence type="ECO:0000256" key="5">
    <source>
        <dbReference type="ARBA" id="ARBA00023002"/>
    </source>
</evidence>
<dbReference type="SUPFAM" id="SSF51197">
    <property type="entry name" value="Clavaminate synthase-like"/>
    <property type="match status" value="1"/>
</dbReference>
<evidence type="ECO:0000256" key="6">
    <source>
        <dbReference type="ARBA" id="ARBA00023004"/>
    </source>
</evidence>
<feature type="domain" description="TauD/TfdA-like" evidence="8">
    <location>
        <begin position="150"/>
        <end position="397"/>
    </location>
</feature>
<dbReference type="InterPro" id="IPR042098">
    <property type="entry name" value="TauD-like_sf"/>
</dbReference>
<comment type="similarity">
    <text evidence="2">Belongs to the TfdA dioxygenase family.</text>
</comment>
<gene>
    <name evidence="9" type="ORF">AG1IA_05649</name>
</gene>
<dbReference type="HOGENOM" id="CLU_405536_0_0_1"/>
<feature type="compositionally biased region" description="Polar residues" evidence="7">
    <location>
        <begin position="94"/>
        <end position="112"/>
    </location>
</feature>
<keyword evidence="6" id="KW-0408">Iron</keyword>
<comment type="cofactor">
    <cofactor evidence="1">
        <name>Fe(2+)</name>
        <dbReference type="ChEBI" id="CHEBI:29033"/>
    </cofactor>
</comment>
<feature type="region of interest" description="Disordered" evidence="7">
    <location>
        <begin position="92"/>
        <end position="114"/>
    </location>
</feature>
<evidence type="ECO:0000256" key="7">
    <source>
        <dbReference type="SAM" id="MobiDB-lite"/>
    </source>
</evidence>
<dbReference type="Gene3D" id="3.60.130.10">
    <property type="entry name" value="Clavaminate synthase-like"/>
    <property type="match status" value="1"/>
</dbReference>
<feature type="compositionally biased region" description="Basic and acidic residues" evidence="7">
    <location>
        <begin position="442"/>
        <end position="452"/>
    </location>
</feature>
<dbReference type="InterPro" id="IPR003819">
    <property type="entry name" value="TauD/TfdA-like"/>
</dbReference>
<keyword evidence="10" id="KW-1185">Reference proteome</keyword>
<name>L8WQC6_THACA</name>
<accession>L8WQC6</accession>
<proteinExistence type="inferred from homology"/>
<evidence type="ECO:0000256" key="2">
    <source>
        <dbReference type="ARBA" id="ARBA00005896"/>
    </source>
</evidence>
<sequence length="678" mass="75199">MTIEVLPLPLPPSADASKFKEFGREVKGVDVGNLTPEQFKEIEELLYKVGGLGVCRTEGFLSPEQQYRLTKVYPPSPNRSVNDFRLTRGGQAFDPTSESYGHGNNKTGNTKKSVLHPDLKTIPRVPQVQLIGNGTVYDHEGLAEAKLKHPHHRTFHKTAIPDEEDLKYTRFYRWHIDAALYDLSPPKVTTLYAINVPAGEHQTCRYDDGTGDELSVPLGTTAFVSGATMFDILPSHLKSLAVRSKVRYAPHPYVWMAPAHAMPTGLGIESEGLELPLNELPPWEKEKIKVFPVLWKNPVTGGLHFQVHPCGVAALIVDPLPEGAAREGALYPDGAELTDLRQVRELLYSMQRPAIAPSLVYPHDWSEKDLVIFHNRGVLHSVVGAFAPDQVRAFHQCNLAASEDPIGPSAEDVKKSKNFLQGNAVRFARFIHSTSNVPNQSDKPRRAPRALDLDGISLDRITSPGRSKNFNPTFKDMGRTGDHVDQLLSTRLHRRLPESQRQPHVQMSELRPIRLKQKERSSSPRSPTNRPGPFRGNRARVPQKTNRLLRPKGSTARMDQTQPTEPEVPLTPAELPPRRYSLTSLTVLTTRPPSLSTKGGTHSDPVQRIREAIGGDYSQWMPKEDVGAAGKADATTIERARLALAFNPTVQPGDRKKLIDTAQMLLSKGRPSNSVTPA</sequence>
<dbReference type="GO" id="GO:0051213">
    <property type="term" value="F:dioxygenase activity"/>
    <property type="evidence" value="ECO:0007669"/>
    <property type="project" value="UniProtKB-KW"/>
</dbReference>
<reference evidence="9 10" key="1">
    <citation type="journal article" date="2013" name="Nat. Commun.">
        <title>The evolution and pathogenic mechanisms of the rice sheath blight pathogen.</title>
        <authorList>
            <person name="Zheng A."/>
            <person name="Lin R."/>
            <person name="Xu L."/>
            <person name="Qin P."/>
            <person name="Tang C."/>
            <person name="Ai P."/>
            <person name="Zhang D."/>
            <person name="Liu Y."/>
            <person name="Sun Z."/>
            <person name="Feng H."/>
            <person name="Wang Y."/>
            <person name="Chen Y."/>
            <person name="Liang X."/>
            <person name="Fu R."/>
            <person name="Li Q."/>
            <person name="Zhang J."/>
            <person name="Yu X."/>
            <person name="Xie Z."/>
            <person name="Ding L."/>
            <person name="Guan P."/>
            <person name="Tang J."/>
            <person name="Liang Y."/>
            <person name="Wang S."/>
            <person name="Deng Q."/>
            <person name="Li S."/>
            <person name="Zhu J."/>
            <person name="Wang L."/>
            <person name="Liu H."/>
            <person name="Li P."/>
        </authorList>
    </citation>
    <scope>NUCLEOTIDE SEQUENCE [LARGE SCALE GENOMIC DNA]</scope>
    <source>
        <strain evidence="10">AG-1 IA</strain>
    </source>
</reference>
<evidence type="ECO:0000313" key="9">
    <source>
        <dbReference type="EMBL" id="ELU40321.1"/>
    </source>
</evidence>
<protein>
    <submittedName>
        <fullName evidence="9">Alpha-ketoglutarate dependent xanthine dioxygenase</fullName>
    </submittedName>
</protein>
<dbReference type="Proteomes" id="UP000011668">
    <property type="component" value="Unassembled WGS sequence"/>
</dbReference>
<evidence type="ECO:0000256" key="3">
    <source>
        <dbReference type="ARBA" id="ARBA00022723"/>
    </source>
</evidence>
<dbReference type="STRING" id="983506.L8WQC6"/>
<organism evidence="9 10">
    <name type="scientific">Thanatephorus cucumeris (strain AG1-IA)</name>
    <name type="common">Rice sheath blight fungus</name>
    <name type="synonym">Rhizoctonia solani</name>
    <dbReference type="NCBI Taxonomy" id="983506"/>
    <lineage>
        <taxon>Eukaryota</taxon>
        <taxon>Fungi</taxon>
        <taxon>Dikarya</taxon>
        <taxon>Basidiomycota</taxon>
        <taxon>Agaricomycotina</taxon>
        <taxon>Agaricomycetes</taxon>
        <taxon>Cantharellales</taxon>
        <taxon>Ceratobasidiaceae</taxon>
        <taxon>Rhizoctonia</taxon>
        <taxon>Rhizoctonia solani AG-1</taxon>
    </lineage>
</organism>
<evidence type="ECO:0000256" key="4">
    <source>
        <dbReference type="ARBA" id="ARBA00022964"/>
    </source>
</evidence>
<evidence type="ECO:0000259" key="8">
    <source>
        <dbReference type="Pfam" id="PF02668"/>
    </source>
</evidence>
<feature type="compositionally biased region" description="Low complexity" evidence="7">
    <location>
        <begin position="523"/>
        <end position="533"/>
    </location>
</feature>
<feature type="region of interest" description="Disordered" evidence="7">
    <location>
        <begin position="493"/>
        <end position="576"/>
    </location>
</feature>
<dbReference type="EMBL" id="AFRT01001459">
    <property type="protein sequence ID" value="ELU40321.1"/>
    <property type="molecule type" value="Genomic_DNA"/>
</dbReference>
<keyword evidence="3" id="KW-0479">Metal-binding</keyword>
<feature type="region of interest" description="Disordered" evidence="7">
    <location>
        <begin position="435"/>
        <end position="481"/>
    </location>
</feature>
<evidence type="ECO:0000256" key="1">
    <source>
        <dbReference type="ARBA" id="ARBA00001954"/>
    </source>
</evidence>
<keyword evidence="5" id="KW-0560">Oxidoreductase</keyword>
<dbReference type="AlphaFoldDB" id="L8WQC6"/>